<dbReference type="PROSITE" id="PS50127">
    <property type="entry name" value="UBC_2"/>
    <property type="match status" value="1"/>
</dbReference>
<evidence type="ECO:0000313" key="4">
    <source>
        <dbReference type="Proteomes" id="UP000323000"/>
    </source>
</evidence>
<gene>
    <name evidence="3" type="ORF">EZV62_023887</name>
</gene>
<reference evidence="4" key="1">
    <citation type="journal article" date="2019" name="Gigascience">
        <title>De novo genome assembly of the endangered Acer yangbiense, a plant species with extremely small populations endemic to Yunnan Province, China.</title>
        <authorList>
            <person name="Yang J."/>
            <person name="Wariss H.M."/>
            <person name="Tao L."/>
            <person name="Zhang R."/>
            <person name="Yun Q."/>
            <person name="Hollingsworth P."/>
            <person name="Dao Z."/>
            <person name="Luo G."/>
            <person name="Guo H."/>
            <person name="Ma Y."/>
            <person name="Sun W."/>
        </authorList>
    </citation>
    <scope>NUCLEOTIDE SEQUENCE [LARGE SCALE GENOMIC DNA]</scope>
    <source>
        <strain evidence="4">cv. Malutang</strain>
    </source>
</reference>
<feature type="region of interest" description="Disordered" evidence="1">
    <location>
        <begin position="158"/>
        <end position="188"/>
    </location>
</feature>
<feature type="compositionally biased region" description="Low complexity" evidence="1">
    <location>
        <begin position="107"/>
        <end position="125"/>
    </location>
</feature>
<protein>
    <recommendedName>
        <fullName evidence="2">UBC core domain-containing protein</fullName>
    </recommendedName>
</protein>
<feature type="region of interest" description="Disordered" evidence="1">
    <location>
        <begin position="101"/>
        <end position="125"/>
    </location>
</feature>
<dbReference type="AlphaFoldDB" id="A0A5C7H308"/>
<accession>A0A5C7H308</accession>
<dbReference type="SUPFAM" id="SSF54495">
    <property type="entry name" value="UBC-like"/>
    <property type="match status" value="1"/>
</dbReference>
<name>A0A5C7H308_9ROSI</name>
<sequence length="188" mass="20444">MVQALSKIACNRLQKELLEWQVNPPSGFKHKVTDNLKGGSLKSMELQELSMTMKPTNVIQVDFPEHYPMEAPQVIFLNPTPLHPHIYSNGHICLVTAPVHEMPRQTSPPNSRAQAASPSPSQLLPATAPFFTAETATVACHKPTIPPVFSQTISALPDSAPTATNVASDSLPAKGQEKKKAHVDLLKE</sequence>
<feature type="domain" description="UBC core" evidence="2">
    <location>
        <begin position="8"/>
        <end position="162"/>
    </location>
</feature>
<evidence type="ECO:0000256" key="1">
    <source>
        <dbReference type="SAM" id="MobiDB-lite"/>
    </source>
</evidence>
<comment type="caution">
    <text evidence="3">The sequence shown here is derived from an EMBL/GenBank/DDBJ whole genome shotgun (WGS) entry which is preliminary data.</text>
</comment>
<feature type="compositionally biased region" description="Basic and acidic residues" evidence="1">
    <location>
        <begin position="175"/>
        <end position="188"/>
    </location>
</feature>
<proteinExistence type="predicted"/>
<dbReference type="OrthoDB" id="406833at2759"/>
<organism evidence="3 4">
    <name type="scientific">Acer yangbiense</name>
    <dbReference type="NCBI Taxonomy" id="1000413"/>
    <lineage>
        <taxon>Eukaryota</taxon>
        <taxon>Viridiplantae</taxon>
        <taxon>Streptophyta</taxon>
        <taxon>Embryophyta</taxon>
        <taxon>Tracheophyta</taxon>
        <taxon>Spermatophyta</taxon>
        <taxon>Magnoliopsida</taxon>
        <taxon>eudicotyledons</taxon>
        <taxon>Gunneridae</taxon>
        <taxon>Pentapetalae</taxon>
        <taxon>rosids</taxon>
        <taxon>malvids</taxon>
        <taxon>Sapindales</taxon>
        <taxon>Sapindaceae</taxon>
        <taxon>Hippocastanoideae</taxon>
        <taxon>Acereae</taxon>
        <taxon>Acer</taxon>
    </lineage>
</organism>
<dbReference type="InterPro" id="IPR016135">
    <property type="entry name" value="UBQ-conjugating_enzyme/RWD"/>
</dbReference>
<keyword evidence="4" id="KW-1185">Reference proteome</keyword>
<dbReference type="Gene3D" id="3.10.110.10">
    <property type="entry name" value="Ubiquitin Conjugating Enzyme"/>
    <property type="match status" value="1"/>
</dbReference>
<dbReference type="SMART" id="SM00212">
    <property type="entry name" value="UBCc"/>
    <property type="match status" value="1"/>
</dbReference>
<evidence type="ECO:0000313" key="3">
    <source>
        <dbReference type="EMBL" id="TXG51363.1"/>
    </source>
</evidence>
<dbReference type="InterPro" id="IPR000608">
    <property type="entry name" value="UBC"/>
</dbReference>
<dbReference type="Pfam" id="PF00179">
    <property type="entry name" value="UQ_con"/>
    <property type="match status" value="1"/>
</dbReference>
<dbReference type="Proteomes" id="UP000323000">
    <property type="component" value="Chromosome 11"/>
</dbReference>
<dbReference type="EMBL" id="VAHF01000011">
    <property type="protein sequence ID" value="TXG51363.1"/>
    <property type="molecule type" value="Genomic_DNA"/>
</dbReference>
<evidence type="ECO:0000259" key="2">
    <source>
        <dbReference type="PROSITE" id="PS50127"/>
    </source>
</evidence>